<dbReference type="EMBL" id="ACJX03000001">
    <property type="protein sequence ID" value="KRT36036.1"/>
    <property type="molecule type" value="Genomic_DNA"/>
</dbReference>
<dbReference type="PANTHER" id="PTHR36443:SF1">
    <property type="entry name" value="BSR5223 PROTEIN"/>
    <property type="match status" value="1"/>
</dbReference>
<keyword evidence="3" id="KW-1185">Reference proteome</keyword>
<evidence type="ECO:0000313" key="3">
    <source>
        <dbReference type="Proteomes" id="UP000005273"/>
    </source>
</evidence>
<dbReference type="STRING" id="592015.HMPREF1705_03303"/>
<dbReference type="RefSeq" id="WP_009201266.1">
    <property type="nucleotide sequence ID" value="NZ_ACJX03000001.1"/>
</dbReference>
<dbReference type="InterPro" id="IPR021320">
    <property type="entry name" value="DUF2905"/>
</dbReference>
<evidence type="ECO:0000313" key="2">
    <source>
        <dbReference type="EMBL" id="KRT36036.1"/>
    </source>
</evidence>
<dbReference type="OrthoDB" id="5774at2"/>
<name>A0A0T5XCR9_9BACT</name>
<reference evidence="3" key="1">
    <citation type="submission" date="2012-09" db="EMBL/GenBank/DDBJ databases">
        <authorList>
            <person name="Weinstock G."/>
            <person name="Sodergren E."/>
            <person name="Clifton S."/>
            <person name="Fulton L."/>
            <person name="Fulton B."/>
            <person name="Courtney L."/>
            <person name="Fronick C."/>
            <person name="Harrison M."/>
            <person name="Strong C."/>
            <person name="Farmer C."/>
            <person name="Delehaunty K."/>
            <person name="Markovic C."/>
            <person name="Hall O."/>
            <person name="Minx P."/>
            <person name="Tomlinson C."/>
            <person name="Mitreva M."/>
            <person name="Nelson J."/>
            <person name="Hou S."/>
            <person name="Wollam A."/>
            <person name="Pepin K.H."/>
            <person name="Johnson M."/>
            <person name="Bhonagiri V."/>
            <person name="Nash W.E."/>
            <person name="Suruliraj S."/>
            <person name="Warren W."/>
            <person name="Chinwalla A."/>
            <person name="Mardis E.R."/>
            <person name="Wilson R.K."/>
        </authorList>
    </citation>
    <scope>NUCLEOTIDE SEQUENCE [LARGE SCALE GENOMIC DNA]</scope>
    <source>
        <strain evidence="3">OS1</strain>
    </source>
</reference>
<dbReference type="eggNOG" id="ENOG5032F8J">
    <property type="taxonomic scope" value="Bacteria"/>
</dbReference>
<protein>
    <recommendedName>
        <fullName evidence="4">DUF2905 domain-containing protein</fullName>
    </recommendedName>
</protein>
<gene>
    <name evidence="2" type="ORF">HMPREF1705_03303</name>
</gene>
<evidence type="ECO:0008006" key="4">
    <source>
        <dbReference type="Google" id="ProtNLM"/>
    </source>
</evidence>
<sequence length="74" mass="8331">MQDVGKLLIFSGLIMLVIGIVLYFVGKEGLPLGHMPGDIVIRKKNMVFFFPIVSMLILSVILTVVLNLLGRWFR</sequence>
<proteinExistence type="predicted"/>
<dbReference type="PANTHER" id="PTHR36443">
    <property type="entry name" value="BSR5223 PROTEIN"/>
    <property type="match status" value="1"/>
</dbReference>
<evidence type="ECO:0000256" key="1">
    <source>
        <dbReference type="SAM" id="Phobius"/>
    </source>
</evidence>
<keyword evidence="1" id="KW-0812">Transmembrane</keyword>
<keyword evidence="1" id="KW-0472">Membrane</keyword>
<keyword evidence="1" id="KW-1133">Transmembrane helix</keyword>
<organism evidence="2 3">
    <name type="scientific">Acetomicrobium hydrogeniformans ATCC BAA-1850</name>
    <dbReference type="NCBI Taxonomy" id="592015"/>
    <lineage>
        <taxon>Bacteria</taxon>
        <taxon>Thermotogati</taxon>
        <taxon>Synergistota</taxon>
        <taxon>Synergistia</taxon>
        <taxon>Synergistales</taxon>
        <taxon>Acetomicrobiaceae</taxon>
        <taxon>Acetomicrobium</taxon>
    </lineage>
</organism>
<dbReference type="Pfam" id="PF11146">
    <property type="entry name" value="DUF2905"/>
    <property type="match status" value="1"/>
</dbReference>
<feature type="transmembrane region" description="Helical" evidence="1">
    <location>
        <begin position="7"/>
        <end position="26"/>
    </location>
</feature>
<accession>A0A0T5XCR9</accession>
<comment type="caution">
    <text evidence="2">The sequence shown here is derived from an EMBL/GenBank/DDBJ whole genome shotgun (WGS) entry which is preliminary data.</text>
</comment>
<dbReference type="AlphaFoldDB" id="A0A0T5XCR9"/>
<dbReference type="Proteomes" id="UP000005273">
    <property type="component" value="Unassembled WGS sequence"/>
</dbReference>
<feature type="transmembrane region" description="Helical" evidence="1">
    <location>
        <begin position="46"/>
        <end position="69"/>
    </location>
</feature>